<evidence type="ECO:0000256" key="2">
    <source>
        <dbReference type="ARBA" id="ARBA00022448"/>
    </source>
</evidence>
<comment type="caution">
    <text evidence="13">The sequence shown here is derived from an EMBL/GenBank/DDBJ whole genome shotgun (WGS) entry which is preliminary data.</text>
</comment>
<evidence type="ECO:0000259" key="12">
    <source>
        <dbReference type="Pfam" id="PF22776"/>
    </source>
</evidence>
<keyword evidence="2" id="KW-0813">Transport</keyword>
<evidence type="ECO:0000313" key="14">
    <source>
        <dbReference type="Proteomes" id="UP001239445"/>
    </source>
</evidence>
<feature type="transmembrane region" description="Helical" evidence="10">
    <location>
        <begin position="516"/>
        <end position="534"/>
    </location>
</feature>
<feature type="domain" description="K+ potassium transporter integral membrane" evidence="11">
    <location>
        <begin position="71"/>
        <end position="556"/>
    </location>
</feature>
<dbReference type="NCBIfam" id="TIGR00794">
    <property type="entry name" value="kup"/>
    <property type="match status" value="1"/>
</dbReference>
<gene>
    <name evidence="13" type="ORF">QBC47DRAFT_373331</name>
</gene>
<evidence type="ECO:0000256" key="5">
    <source>
        <dbReference type="ARBA" id="ARBA00022958"/>
    </source>
</evidence>
<keyword evidence="14" id="KW-1185">Reference proteome</keyword>
<evidence type="ECO:0000313" key="13">
    <source>
        <dbReference type="EMBL" id="KAK1759929.1"/>
    </source>
</evidence>
<accession>A0AAJ0FFI6</accession>
<keyword evidence="3" id="KW-0633">Potassium transport</keyword>
<dbReference type="PANTHER" id="PTHR30540:SF83">
    <property type="entry name" value="K+ POTASSIUM TRANSPORTER"/>
    <property type="match status" value="1"/>
</dbReference>
<feature type="transmembrane region" description="Helical" evidence="10">
    <location>
        <begin position="229"/>
        <end position="248"/>
    </location>
</feature>
<dbReference type="Pfam" id="PF22776">
    <property type="entry name" value="K_trans_C"/>
    <property type="match status" value="1"/>
</dbReference>
<keyword evidence="4 10" id="KW-0812">Transmembrane</keyword>
<keyword evidence="6 10" id="KW-1133">Transmembrane helix</keyword>
<feature type="transmembrane region" description="Helical" evidence="10">
    <location>
        <begin position="435"/>
        <end position="454"/>
    </location>
</feature>
<feature type="transmembrane region" description="Helical" evidence="10">
    <location>
        <begin position="490"/>
        <end position="510"/>
    </location>
</feature>
<dbReference type="Proteomes" id="UP001239445">
    <property type="component" value="Unassembled WGS sequence"/>
</dbReference>
<dbReference type="AlphaFoldDB" id="A0AAJ0FFI6"/>
<evidence type="ECO:0000256" key="4">
    <source>
        <dbReference type="ARBA" id="ARBA00022692"/>
    </source>
</evidence>
<sequence>MADQGDTSALRIQFADGINPPRSSNVPEDRLSDKQLSHEPDDEEKAREIAEQDLNQKKKQTYSGFLLLWLSFQSTGTIYGDIGTSPLYVYSSTFTTQPSWDDLVGALSIIIWTLTLIVTVKYTFIVLRADDDGQGGTFALYSLLARYANITRRDPSIPGTIQLERHDTQDLGPTGRRFRSFIERSRGTKFLLKVVGVLGVSLVMADGVLTPAQSVLGAIQGIKVANPDLETPAIVGISCAILVLLFTIQPFGTSKIGTSFAPIVVVWLLFNLCSGIYNLAKYDYTVLKAFSPYFAGAYLMRNGYDGWRSLGGLLLAFTGVEALFADLGAFSRRAIQISWLALAFPCLLIAYIGQAAFISSDATGQAFTNPFFNTVPPGSFYFSLVISVLAAIVASQAMITSSFQLLTQVMRLSYFPHIKTVHTSSKFHEQVYMPLANWLLMIGTVVVTAVYNNTTSLGNAYGICVIMVTFITTCMVSLVALIIWRIPAYVVLFFFLVFAALDGVFLSSALTKVPEGAWFTLLLAFILSTIFIVWRFGKEQQWNAEGEDTMQTHDLVGMDSTGSLVLTQAFGGQKISNASGLGIFFDKVGLHVPTVFTQFIRKFKARPAITIFFHMRPLSRPTVPHEERFIISRTSIPSCYRVTLRHGYMDDVLTPDLGRTLVEHLILYITRERGAPSPNGSARSVHHTPEIQAELDALNKAYEDQVVYIIGKEVMKVRRARTVKGFFRFMVLETFLWIRENSRTKLADLDIDADSLVEVGFVKTI</sequence>
<protein>
    <submittedName>
        <fullName evidence="13">Potassium transporter-domain-containing protein</fullName>
    </submittedName>
</protein>
<organism evidence="13 14">
    <name type="scientific">Echria macrotheca</name>
    <dbReference type="NCBI Taxonomy" id="438768"/>
    <lineage>
        <taxon>Eukaryota</taxon>
        <taxon>Fungi</taxon>
        <taxon>Dikarya</taxon>
        <taxon>Ascomycota</taxon>
        <taxon>Pezizomycotina</taxon>
        <taxon>Sordariomycetes</taxon>
        <taxon>Sordariomycetidae</taxon>
        <taxon>Sordariales</taxon>
        <taxon>Schizotheciaceae</taxon>
        <taxon>Echria</taxon>
    </lineage>
</organism>
<evidence type="ECO:0000256" key="10">
    <source>
        <dbReference type="SAM" id="Phobius"/>
    </source>
</evidence>
<evidence type="ECO:0000256" key="3">
    <source>
        <dbReference type="ARBA" id="ARBA00022538"/>
    </source>
</evidence>
<comment type="subcellular location">
    <subcellularLocation>
        <location evidence="1">Membrane</location>
        <topology evidence="1">Multi-pass membrane protein</topology>
    </subcellularLocation>
</comment>
<dbReference type="GO" id="GO:0015079">
    <property type="term" value="F:potassium ion transmembrane transporter activity"/>
    <property type="evidence" value="ECO:0007669"/>
    <property type="project" value="InterPro"/>
</dbReference>
<feature type="domain" description="K+ potassium transporter C-terminal" evidence="12">
    <location>
        <begin position="579"/>
        <end position="765"/>
    </location>
</feature>
<name>A0AAJ0FFI6_9PEZI</name>
<dbReference type="InterPro" id="IPR003855">
    <property type="entry name" value="K+_transporter"/>
</dbReference>
<dbReference type="GO" id="GO:0016020">
    <property type="term" value="C:membrane"/>
    <property type="evidence" value="ECO:0007669"/>
    <property type="project" value="UniProtKB-SubCell"/>
</dbReference>
<feature type="transmembrane region" description="Helical" evidence="10">
    <location>
        <begin position="307"/>
        <end position="325"/>
    </location>
</feature>
<reference evidence="13" key="1">
    <citation type="submission" date="2023-06" db="EMBL/GenBank/DDBJ databases">
        <title>Genome-scale phylogeny and comparative genomics of the fungal order Sordariales.</title>
        <authorList>
            <consortium name="Lawrence Berkeley National Laboratory"/>
            <person name="Hensen N."/>
            <person name="Bonometti L."/>
            <person name="Westerberg I."/>
            <person name="Brannstrom I.O."/>
            <person name="Guillou S."/>
            <person name="Cros-Aarteil S."/>
            <person name="Calhoun S."/>
            <person name="Haridas S."/>
            <person name="Kuo A."/>
            <person name="Mondo S."/>
            <person name="Pangilinan J."/>
            <person name="Riley R."/>
            <person name="Labutti K."/>
            <person name="Andreopoulos B."/>
            <person name="Lipzen A."/>
            <person name="Chen C."/>
            <person name="Yanf M."/>
            <person name="Daum C."/>
            <person name="Ng V."/>
            <person name="Clum A."/>
            <person name="Steindorff A."/>
            <person name="Ohm R."/>
            <person name="Martin F."/>
            <person name="Silar P."/>
            <person name="Natvig D."/>
            <person name="Lalanne C."/>
            <person name="Gautier V."/>
            <person name="Ament-Velasquez S.L."/>
            <person name="Kruys A."/>
            <person name="Hutchinson M.I."/>
            <person name="Powell A.J."/>
            <person name="Barry K."/>
            <person name="Miller A.N."/>
            <person name="Grigoriev I.V."/>
            <person name="Debuchy R."/>
            <person name="Gladieux P."/>
            <person name="Thoren M.H."/>
            <person name="Johannesson H."/>
        </authorList>
    </citation>
    <scope>NUCLEOTIDE SEQUENCE</scope>
    <source>
        <strain evidence="13">PSN4</strain>
    </source>
</reference>
<feature type="transmembrane region" description="Helical" evidence="10">
    <location>
        <begin position="460"/>
        <end position="483"/>
    </location>
</feature>
<evidence type="ECO:0000256" key="9">
    <source>
        <dbReference type="SAM" id="MobiDB-lite"/>
    </source>
</evidence>
<feature type="transmembrane region" description="Helical" evidence="10">
    <location>
        <begin position="190"/>
        <end position="209"/>
    </location>
</feature>
<feature type="compositionally biased region" description="Basic and acidic residues" evidence="9">
    <location>
        <begin position="27"/>
        <end position="46"/>
    </location>
</feature>
<feature type="region of interest" description="Disordered" evidence="9">
    <location>
        <begin position="1"/>
        <end position="46"/>
    </location>
</feature>
<evidence type="ECO:0000256" key="1">
    <source>
        <dbReference type="ARBA" id="ARBA00004141"/>
    </source>
</evidence>
<evidence type="ECO:0000259" key="11">
    <source>
        <dbReference type="Pfam" id="PF02705"/>
    </source>
</evidence>
<proteinExistence type="predicted"/>
<dbReference type="InterPro" id="IPR053952">
    <property type="entry name" value="K_trans_C"/>
</dbReference>
<dbReference type="PANTHER" id="PTHR30540">
    <property type="entry name" value="OSMOTIC STRESS POTASSIUM TRANSPORTER"/>
    <property type="match status" value="1"/>
</dbReference>
<keyword evidence="5" id="KW-0630">Potassium</keyword>
<evidence type="ECO:0000256" key="8">
    <source>
        <dbReference type="ARBA" id="ARBA00023136"/>
    </source>
</evidence>
<feature type="transmembrane region" description="Helical" evidence="10">
    <location>
        <begin position="380"/>
        <end position="406"/>
    </location>
</feature>
<feature type="transmembrane region" description="Helical" evidence="10">
    <location>
        <begin position="103"/>
        <end position="124"/>
    </location>
</feature>
<evidence type="ECO:0000256" key="7">
    <source>
        <dbReference type="ARBA" id="ARBA00023065"/>
    </source>
</evidence>
<keyword evidence="7" id="KW-0406">Ion transport</keyword>
<dbReference type="EMBL" id="MU839828">
    <property type="protein sequence ID" value="KAK1759929.1"/>
    <property type="molecule type" value="Genomic_DNA"/>
</dbReference>
<feature type="transmembrane region" description="Helical" evidence="10">
    <location>
        <begin position="65"/>
        <end position="83"/>
    </location>
</feature>
<dbReference type="Pfam" id="PF02705">
    <property type="entry name" value="K_trans"/>
    <property type="match status" value="1"/>
</dbReference>
<dbReference type="InterPro" id="IPR053951">
    <property type="entry name" value="K_trans_N"/>
</dbReference>
<evidence type="ECO:0000256" key="6">
    <source>
        <dbReference type="ARBA" id="ARBA00022989"/>
    </source>
</evidence>
<feature type="transmembrane region" description="Helical" evidence="10">
    <location>
        <begin position="260"/>
        <end position="280"/>
    </location>
</feature>
<keyword evidence="8 10" id="KW-0472">Membrane</keyword>
<feature type="transmembrane region" description="Helical" evidence="10">
    <location>
        <begin position="337"/>
        <end position="360"/>
    </location>
</feature>